<dbReference type="SUPFAM" id="SSF51182">
    <property type="entry name" value="RmlC-like cupins"/>
    <property type="match status" value="1"/>
</dbReference>
<proteinExistence type="predicted"/>
<dbReference type="AlphaFoldDB" id="A0A497XLW7"/>
<dbReference type="InterPro" id="IPR013096">
    <property type="entry name" value="Cupin_2"/>
</dbReference>
<accession>A0A497XLW7</accession>
<keyword evidence="2" id="KW-0560">Oxidoreductase</keyword>
<organism evidence="2 3">
    <name type="scientific">Hydrogenivirga caldilitoris</name>
    <dbReference type="NCBI Taxonomy" id="246264"/>
    <lineage>
        <taxon>Bacteria</taxon>
        <taxon>Pseudomonadati</taxon>
        <taxon>Aquificota</taxon>
        <taxon>Aquificia</taxon>
        <taxon>Aquificales</taxon>
        <taxon>Aquificaceae</taxon>
        <taxon>Hydrogenivirga</taxon>
    </lineage>
</organism>
<dbReference type="Pfam" id="PF07883">
    <property type="entry name" value="Cupin_2"/>
    <property type="match status" value="1"/>
</dbReference>
<dbReference type="OrthoDB" id="15344at2"/>
<keyword evidence="2" id="KW-0223">Dioxygenase</keyword>
<dbReference type="InterPro" id="IPR052538">
    <property type="entry name" value="Flavonoid_dioxygenase-like"/>
</dbReference>
<dbReference type="InterPro" id="IPR011051">
    <property type="entry name" value="RmlC_Cupin_sf"/>
</dbReference>
<feature type="domain" description="Cupin type-2" evidence="1">
    <location>
        <begin position="49"/>
        <end position="100"/>
    </location>
</feature>
<evidence type="ECO:0000259" key="1">
    <source>
        <dbReference type="Pfam" id="PF07883"/>
    </source>
</evidence>
<dbReference type="GO" id="GO:0051213">
    <property type="term" value="F:dioxygenase activity"/>
    <property type="evidence" value="ECO:0007669"/>
    <property type="project" value="UniProtKB-KW"/>
</dbReference>
<dbReference type="Proteomes" id="UP000267841">
    <property type="component" value="Unassembled WGS sequence"/>
</dbReference>
<dbReference type="PANTHER" id="PTHR43346">
    <property type="entry name" value="LIGAND BINDING DOMAIN PROTEIN, PUTATIVE (AFU_ORTHOLOGUE AFUA_6G14370)-RELATED"/>
    <property type="match status" value="1"/>
</dbReference>
<keyword evidence="3" id="KW-1185">Reference proteome</keyword>
<sequence length="121" mass="13803">MRMFNPECIRDLSQVIEDKVKGVKEIEVIKLNETEYISQFLVFIRTAELPHYHAAHDLTFVVVRGHGELYLDGKREKLSEGDTAFIPRGKVHFYTNTSVVSVLLATFSPSYDGKDSVKVEL</sequence>
<name>A0A497XLW7_9AQUI</name>
<dbReference type="EMBL" id="RCCJ01000001">
    <property type="protein sequence ID" value="RLJ69778.1"/>
    <property type="molecule type" value="Genomic_DNA"/>
</dbReference>
<dbReference type="InterPro" id="IPR014710">
    <property type="entry name" value="RmlC-like_jellyroll"/>
</dbReference>
<reference evidence="2 3" key="1">
    <citation type="submission" date="2018-10" db="EMBL/GenBank/DDBJ databases">
        <title>Genomic Encyclopedia of Archaeal and Bacterial Type Strains, Phase II (KMG-II): from individual species to whole genera.</title>
        <authorList>
            <person name="Goeker M."/>
        </authorList>
    </citation>
    <scope>NUCLEOTIDE SEQUENCE [LARGE SCALE GENOMIC DNA]</scope>
    <source>
        <strain evidence="2 3">DSM 16510</strain>
    </source>
</reference>
<dbReference type="RefSeq" id="WP_121008607.1">
    <property type="nucleotide sequence ID" value="NZ_RCCJ01000001.1"/>
</dbReference>
<dbReference type="Gene3D" id="2.60.120.10">
    <property type="entry name" value="Jelly Rolls"/>
    <property type="match status" value="1"/>
</dbReference>
<comment type="caution">
    <text evidence="2">The sequence shown here is derived from an EMBL/GenBank/DDBJ whole genome shotgun (WGS) entry which is preliminary data.</text>
</comment>
<dbReference type="PANTHER" id="PTHR43346:SF1">
    <property type="entry name" value="QUERCETIN 2,3-DIOXYGENASE-RELATED"/>
    <property type="match status" value="1"/>
</dbReference>
<gene>
    <name evidence="2" type="ORF">BCF55_0033</name>
</gene>
<evidence type="ECO:0000313" key="2">
    <source>
        <dbReference type="EMBL" id="RLJ69778.1"/>
    </source>
</evidence>
<protein>
    <submittedName>
        <fullName evidence="2">Quercetin dioxygenase-like cupin family protein</fullName>
    </submittedName>
</protein>
<evidence type="ECO:0000313" key="3">
    <source>
        <dbReference type="Proteomes" id="UP000267841"/>
    </source>
</evidence>